<evidence type="ECO:0000256" key="3">
    <source>
        <dbReference type="ARBA" id="ARBA00022777"/>
    </source>
</evidence>
<gene>
    <name evidence="5" type="ORF">GCM10011409_02070</name>
</gene>
<sequence>MGEKEMVDLLRLYRHDLMNDLQIVQGYASMGKLDKVKTKIAECMDRFYEERKLMSLGAPKFALWLIQVNSIHANIRLTYYINMENIHLQAIDDTLVKYCQSAIDLLGELLDNMELYNGELHLEATPSTIDARFLLAGNFPKEPVSKLNKKHPNKMSCSKTDNGVSCIVSIPFSRMR</sequence>
<dbReference type="Proteomes" id="UP000621492">
    <property type="component" value="Unassembled WGS sequence"/>
</dbReference>
<feature type="domain" description="SpoOB alpha-helical" evidence="4">
    <location>
        <begin position="4"/>
        <end position="55"/>
    </location>
</feature>
<keyword evidence="2" id="KW-0808">Transferase</keyword>
<dbReference type="SUPFAM" id="SSF55890">
    <property type="entry name" value="Sporulation response regulatory protein Spo0B"/>
    <property type="match status" value="1"/>
</dbReference>
<evidence type="ECO:0000313" key="5">
    <source>
        <dbReference type="EMBL" id="GGB28297.1"/>
    </source>
</evidence>
<dbReference type="GO" id="GO:0000155">
    <property type="term" value="F:phosphorelay sensor kinase activity"/>
    <property type="evidence" value="ECO:0007669"/>
    <property type="project" value="InterPro"/>
</dbReference>
<dbReference type="Gene3D" id="1.10.287.130">
    <property type="match status" value="1"/>
</dbReference>
<keyword evidence="1" id="KW-0597">Phosphoprotein</keyword>
<evidence type="ECO:0000313" key="6">
    <source>
        <dbReference type="Proteomes" id="UP000621492"/>
    </source>
</evidence>
<evidence type="ECO:0000256" key="1">
    <source>
        <dbReference type="ARBA" id="ARBA00022553"/>
    </source>
</evidence>
<keyword evidence="6" id="KW-1185">Reference proteome</keyword>
<dbReference type="Gene3D" id="3.30.565.30">
    <property type="entry name" value="Sporulation initiation phosphotransferase B (SpoOB), C-terminal domain"/>
    <property type="match status" value="1"/>
</dbReference>
<name>A0A9W5X412_9BACI</name>
<evidence type="ECO:0000259" key="4">
    <source>
        <dbReference type="Pfam" id="PF14689"/>
    </source>
</evidence>
<proteinExistence type="predicted"/>
<dbReference type="InterPro" id="IPR037100">
    <property type="entry name" value="Spo0B_C_sf"/>
</dbReference>
<dbReference type="InterPro" id="IPR039506">
    <property type="entry name" value="SPOB_a"/>
</dbReference>
<comment type="caution">
    <text evidence="5">The sequence shown here is derived from an EMBL/GenBank/DDBJ whole genome shotgun (WGS) entry which is preliminary data.</text>
</comment>
<organism evidence="5 6">
    <name type="scientific">Lentibacillus populi</name>
    <dbReference type="NCBI Taxonomy" id="1827502"/>
    <lineage>
        <taxon>Bacteria</taxon>
        <taxon>Bacillati</taxon>
        <taxon>Bacillota</taxon>
        <taxon>Bacilli</taxon>
        <taxon>Bacillales</taxon>
        <taxon>Bacillaceae</taxon>
        <taxon>Lentibacillus</taxon>
    </lineage>
</organism>
<evidence type="ECO:0000256" key="2">
    <source>
        <dbReference type="ARBA" id="ARBA00022679"/>
    </source>
</evidence>
<reference evidence="5" key="1">
    <citation type="journal article" date="2014" name="Int. J. Syst. Evol. Microbiol.">
        <title>Complete genome sequence of Corynebacterium casei LMG S-19264T (=DSM 44701T), isolated from a smear-ripened cheese.</title>
        <authorList>
            <consortium name="US DOE Joint Genome Institute (JGI-PGF)"/>
            <person name="Walter F."/>
            <person name="Albersmeier A."/>
            <person name="Kalinowski J."/>
            <person name="Ruckert C."/>
        </authorList>
    </citation>
    <scope>NUCLEOTIDE SEQUENCE</scope>
    <source>
        <strain evidence="5">CGMCC 1.15454</strain>
    </source>
</reference>
<dbReference type="InterPro" id="IPR016120">
    <property type="entry name" value="Sig_transdc_His_kin_SpoOB"/>
</dbReference>
<dbReference type="RefSeq" id="WP_088050763.1">
    <property type="nucleotide sequence ID" value="NZ_BMJD01000001.1"/>
</dbReference>
<keyword evidence="3" id="KW-0418">Kinase</keyword>
<dbReference type="Pfam" id="PF14689">
    <property type="entry name" value="SPOB_a"/>
    <property type="match status" value="1"/>
</dbReference>
<reference evidence="5" key="2">
    <citation type="submission" date="2020-09" db="EMBL/GenBank/DDBJ databases">
        <authorList>
            <person name="Sun Q."/>
            <person name="Zhou Y."/>
        </authorList>
    </citation>
    <scope>NUCLEOTIDE SEQUENCE</scope>
    <source>
        <strain evidence="5">CGMCC 1.15454</strain>
    </source>
</reference>
<dbReference type="AlphaFoldDB" id="A0A9W5X412"/>
<protein>
    <recommendedName>
        <fullName evidence="4">SpoOB alpha-helical domain-containing protein</fullName>
    </recommendedName>
</protein>
<accession>A0A9W5X412</accession>
<dbReference type="EMBL" id="BMJD01000001">
    <property type="protein sequence ID" value="GGB28297.1"/>
    <property type="molecule type" value="Genomic_DNA"/>
</dbReference>